<evidence type="ECO:0000313" key="4">
    <source>
        <dbReference type="Proteomes" id="UP000557656"/>
    </source>
</evidence>
<reference evidence="3 4" key="1">
    <citation type="submission" date="2020-05" db="EMBL/GenBank/DDBJ databases">
        <title>Draft Genome Sequences of Sphingomonas sp. Isolated from the International Space Station.</title>
        <authorList>
            <person name="Bijlani S."/>
            <person name="Singh N.K."/>
            <person name="Mason C.E."/>
            <person name="Wang C.C."/>
            <person name="Venkateswaran K."/>
        </authorList>
    </citation>
    <scope>NUCLEOTIDE SEQUENCE [LARGE SCALE GENOMIC DNA]</scope>
    <source>
        <strain evidence="1 4">IIF7SW-B5</strain>
        <strain evidence="2">ISS-IIF7SWP</strain>
    </source>
</reference>
<gene>
    <name evidence="1" type="ORF">HKX05_04810</name>
    <name evidence="2" type="ORF">HLV41_10170</name>
</gene>
<accession>A0A7Y7URZ7</accession>
<sequence length="178" mass="18482">MVSVSAGVKGIAASFFGVMLLATGGFGIVRGNPAAASSSRPVAGGGLCQAGETKIFACPIGGKLVAVCGVGKQAVYRYGRPGRIEMTARAMTLAQRAYSGGGETQIQVANKDYRYILFDKTVRTGFGADGRNMPDMRSGLIVQRGGRTLSNRECDDDAPISTSKAVQFMPSGGRVVAH</sequence>
<comment type="caution">
    <text evidence="2">The sequence shown here is derived from an EMBL/GenBank/DDBJ whole genome shotgun (WGS) entry which is preliminary data.</text>
</comment>
<dbReference type="Proteomes" id="UP000557656">
    <property type="component" value="Unassembled WGS sequence"/>
</dbReference>
<dbReference type="Proteomes" id="UP000531581">
    <property type="component" value="Unassembled WGS sequence"/>
</dbReference>
<organism evidence="2 3">
    <name type="scientific">Sphingomonas sanguinis</name>
    <dbReference type="NCBI Taxonomy" id="33051"/>
    <lineage>
        <taxon>Bacteria</taxon>
        <taxon>Pseudomonadati</taxon>
        <taxon>Pseudomonadota</taxon>
        <taxon>Alphaproteobacteria</taxon>
        <taxon>Sphingomonadales</taxon>
        <taxon>Sphingomonadaceae</taxon>
        <taxon>Sphingomonas</taxon>
    </lineage>
</organism>
<evidence type="ECO:0000313" key="2">
    <source>
        <dbReference type="EMBL" id="NVP31408.1"/>
    </source>
</evidence>
<dbReference type="EMBL" id="JABYQV010000006">
    <property type="protein sequence ID" value="NVP31408.1"/>
    <property type="molecule type" value="Genomic_DNA"/>
</dbReference>
<evidence type="ECO:0000313" key="3">
    <source>
        <dbReference type="Proteomes" id="UP000531581"/>
    </source>
</evidence>
<protein>
    <submittedName>
        <fullName evidence="2">Uncharacterized protein</fullName>
    </submittedName>
</protein>
<name>A0A7Y7URZ7_9SPHN</name>
<dbReference type="AlphaFoldDB" id="A0A7Y7URZ7"/>
<dbReference type="GeneID" id="78488260"/>
<proteinExistence type="predicted"/>
<dbReference type="RefSeq" id="WP_156477719.1">
    <property type="nucleotide sequence ID" value="NZ_JABEOV010000006.1"/>
</dbReference>
<evidence type="ECO:0000313" key="1">
    <source>
        <dbReference type="EMBL" id="NNG52665.1"/>
    </source>
</evidence>
<dbReference type="EMBL" id="JABEOV010000006">
    <property type="protein sequence ID" value="NNG52665.1"/>
    <property type="molecule type" value="Genomic_DNA"/>
</dbReference>
<keyword evidence="4" id="KW-1185">Reference proteome</keyword>